<reference evidence="1" key="1">
    <citation type="submission" date="2014-11" db="EMBL/GenBank/DDBJ databases">
        <authorList>
            <person name="Amaro Gonzalez C."/>
        </authorList>
    </citation>
    <scope>NUCLEOTIDE SEQUENCE</scope>
</reference>
<reference evidence="1" key="2">
    <citation type="journal article" date="2015" name="Fish Shellfish Immunol.">
        <title>Early steps in the European eel (Anguilla anguilla)-Vibrio vulnificus interaction in the gills: Role of the RtxA13 toxin.</title>
        <authorList>
            <person name="Callol A."/>
            <person name="Pajuelo D."/>
            <person name="Ebbesson L."/>
            <person name="Teles M."/>
            <person name="MacKenzie S."/>
            <person name="Amaro C."/>
        </authorList>
    </citation>
    <scope>NUCLEOTIDE SEQUENCE</scope>
</reference>
<organism evidence="1">
    <name type="scientific">Anguilla anguilla</name>
    <name type="common">European freshwater eel</name>
    <name type="synonym">Muraena anguilla</name>
    <dbReference type="NCBI Taxonomy" id="7936"/>
    <lineage>
        <taxon>Eukaryota</taxon>
        <taxon>Metazoa</taxon>
        <taxon>Chordata</taxon>
        <taxon>Craniata</taxon>
        <taxon>Vertebrata</taxon>
        <taxon>Euteleostomi</taxon>
        <taxon>Actinopterygii</taxon>
        <taxon>Neopterygii</taxon>
        <taxon>Teleostei</taxon>
        <taxon>Anguilliformes</taxon>
        <taxon>Anguillidae</taxon>
        <taxon>Anguilla</taxon>
    </lineage>
</organism>
<name>A0A0E9TIH3_ANGAN</name>
<protein>
    <submittedName>
        <fullName evidence="1">Uncharacterized protein</fullName>
    </submittedName>
</protein>
<dbReference type="AlphaFoldDB" id="A0A0E9TIH3"/>
<dbReference type="EMBL" id="GBXM01055345">
    <property type="protein sequence ID" value="JAH53232.1"/>
    <property type="molecule type" value="Transcribed_RNA"/>
</dbReference>
<sequence>MDMLMSVVFMFNAGILEDVCAAKS</sequence>
<accession>A0A0E9TIH3</accession>
<evidence type="ECO:0000313" key="1">
    <source>
        <dbReference type="EMBL" id="JAH53232.1"/>
    </source>
</evidence>
<proteinExistence type="predicted"/>